<dbReference type="AlphaFoldDB" id="A0A0M3QYK3"/>
<comment type="catalytic activity">
    <reaction evidence="1">
        <text>a phosphate monoester + H2O = an alcohol + phosphate</text>
        <dbReference type="Rhea" id="RHEA:15017"/>
        <dbReference type="ChEBI" id="CHEBI:15377"/>
        <dbReference type="ChEBI" id="CHEBI:30879"/>
        <dbReference type="ChEBI" id="CHEBI:43474"/>
        <dbReference type="ChEBI" id="CHEBI:67140"/>
        <dbReference type="EC" id="3.1.3.2"/>
    </reaction>
</comment>
<evidence type="ECO:0000256" key="7">
    <source>
        <dbReference type="ARBA" id="ARBA00023180"/>
    </source>
</evidence>
<dbReference type="InterPro" id="IPR033379">
    <property type="entry name" value="Acid_Pase_AS"/>
</dbReference>
<dbReference type="OMA" id="VPCHGSR"/>
<dbReference type="PROSITE" id="PS00778">
    <property type="entry name" value="HIS_ACID_PHOSPHAT_2"/>
    <property type="match status" value="1"/>
</dbReference>
<evidence type="ECO:0000256" key="2">
    <source>
        <dbReference type="ARBA" id="ARBA00005375"/>
    </source>
</evidence>
<sequence>MAHSQGYFSMSFILLSTICIINFAIGESKGVDVQEALPGKLKFAHVIFRHGDRMPVDPYPTDPWNDRKYWPNLWGQLTNRGKQQHYELGKWLRQRYSALLNATYSREEIYVQSTDVDRTLMSAQANLAGLYEPVGSDVWNKEIKWQPIPVHSLPEEEDVILAAKAPCPAYDYAMKNMLESSEMQAMLAKYKELFSYIESNSGRSIKTFLDAQYINNTMFIETLYGKALPVWAQKIYGSADFTDVANFAFAINTYTRQMARLKVGPLLKDILQRMEKKTTKQLKPDRSVYIYSAHDTTVANLLNALKLFDVHSPPYVACILMELRVDDNEKPSVSVYYKNTTAEPQAMDIPGCGILIVIIAVLLCVSYGLMIFYRRRNYNFNTPYDEMA</sequence>
<dbReference type="Pfam" id="PF00328">
    <property type="entry name" value="His_Phos_2"/>
    <property type="match status" value="1"/>
</dbReference>
<dbReference type="InterPro" id="IPR029033">
    <property type="entry name" value="His_PPase_superfam"/>
</dbReference>
<dbReference type="GO" id="GO:0003993">
    <property type="term" value="F:acid phosphatase activity"/>
    <property type="evidence" value="ECO:0007669"/>
    <property type="project" value="UniProtKB-EC"/>
</dbReference>
<evidence type="ECO:0000256" key="1">
    <source>
        <dbReference type="ARBA" id="ARBA00000032"/>
    </source>
</evidence>
<keyword evidence="8" id="KW-1133">Transmembrane helix</keyword>
<keyword evidence="6" id="KW-1015">Disulfide bond</keyword>
<evidence type="ECO:0000313" key="9">
    <source>
        <dbReference type="EMBL" id="ALC47769.1"/>
    </source>
</evidence>
<keyword evidence="8" id="KW-0472">Membrane</keyword>
<keyword evidence="7" id="KW-0325">Glycoprotein</keyword>
<dbReference type="Proteomes" id="UP000494163">
    <property type="component" value="Chromosome 3R"/>
</dbReference>
<feature type="transmembrane region" description="Helical" evidence="8">
    <location>
        <begin position="7"/>
        <end position="25"/>
    </location>
</feature>
<name>A0A0M3QYK3_DROBS</name>
<comment type="similarity">
    <text evidence="2">Belongs to the histidine acid phosphatase family.</text>
</comment>
<keyword evidence="10" id="KW-1185">Reference proteome</keyword>
<evidence type="ECO:0000256" key="4">
    <source>
        <dbReference type="ARBA" id="ARBA00022729"/>
    </source>
</evidence>
<dbReference type="OrthoDB" id="10257284at2759"/>
<dbReference type="InterPro" id="IPR050645">
    <property type="entry name" value="Histidine_acid_phosphatase"/>
</dbReference>
<dbReference type="PANTHER" id="PTHR11567:SF211">
    <property type="entry name" value="PROSTATIC ACID PHOSPHATASE"/>
    <property type="match status" value="1"/>
</dbReference>
<evidence type="ECO:0000256" key="6">
    <source>
        <dbReference type="ARBA" id="ARBA00023157"/>
    </source>
</evidence>
<dbReference type="Gene3D" id="3.40.50.1240">
    <property type="entry name" value="Phosphoglycerate mutase-like"/>
    <property type="match status" value="1"/>
</dbReference>
<protein>
    <recommendedName>
        <fullName evidence="3">acid phosphatase</fullName>
        <ecNumber evidence="3">3.1.3.2</ecNumber>
    </recommendedName>
</protein>
<organism evidence="9 10">
    <name type="scientific">Drosophila busckii</name>
    <name type="common">Fruit fly</name>
    <dbReference type="NCBI Taxonomy" id="30019"/>
    <lineage>
        <taxon>Eukaryota</taxon>
        <taxon>Metazoa</taxon>
        <taxon>Ecdysozoa</taxon>
        <taxon>Arthropoda</taxon>
        <taxon>Hexapoda</taxon>
        <taxon>Insecta</taxon>
        <taxon>Pterygota</taxon>
        <taxon>Neoptera</taxon>
        <taxon>Endopterygota</taxon>
        <taxon>Diptera</taxon>
        <taxon>Brachycera</taxon>
        <taxon>Muscomorpha</taxon>
        <taxon>Ephydroidea</taxon>
        <taxon>Drosophilidae</taxon>
        <taxon>Drosophila</taxon>
    </lineage>
</organism>
<keyword evidence="8" id="KW-0812">Transmembrane</keyword>
<evidence type="ECO:0000313" key="10">
    <source>
        <dbReference type="Proteomes" id="UP000494163"/>
    </source>
</evidence>
<dbReference type="EMBL" id="CP012526">
    <property type="protein sequence ID" value="ALC47769.1"/>
    <property type="molecule type" value="Genomic_DNA"/>
</dbReference>
<dbReference type="PROSITE" id="PS00616">
    <property type="entry name" value="HIS_ACID_PHOSPHAT_1"/>
    <property type="match status" value="1"/>
</dbReference>
<evidence type="ECO:0000256" key="3">
    <source>
        <dbReference type="ARBA" id="ARBA00012646"/>
    </source>
</evidence>
<keyword evidence="4" id="KW-0732">Signal</keyword>
<dbReference type="STRING" id="30019.A0A0M3QYK3"/>
<evidence type="ECO:0000256" key="5">
    <source>
        <dbReference type="ARBA" id="ARBA00022801"/>
    </source>
</evidence>
<evidence type="ECO:0000256" key="8">
    <source>
        <dbReference type="SAM" id="Phobius"/>
    </source>
</evidence>
<accession>A0A0M3QYK3</accession>
<dbReference type="CDD" id="cd07061">
    <property type="entry name" value="HP_HAP_like"/>
    <property type="match status" value="1"/>
</dbReference>
<keyword evidence="5" id="KW-0378">Hydrolase</keyword>
<feature type="transmembrane region" description="Helical" evidence="8">
    <location>
        <begin position="353"/>
        <end position="373"/>
    </location>
</feature>
<gene>
    <name evidence="9" type="ORF">Dbus_chr3Rg2519</name>
</gene>
<dbReference type="EC" id="3.1.3.2" evidence="3"/>
<dbReference type="InterPro" id="IPR000560">
    <property type="entry name" value="His_Pase_clade-2"/>
</dbReference>
<reference evidence="9 10" key="1">
    <citation type="submission" date="2015-08" db="EMBL/GenBank/DDBJ databases">
        <title>Ancestral chromatin configuration constrains chromatin evolution on differentiating sex chromosomes in Drosophila.</title>
        <authorList>
            <person name="Zhou Q."/>
            <person name="Bachtrog D."/>
        </authorList>
    </citation>
    <scope>NUCLEOTIDE SEQUENCE [LARGE SCALE GENOMIC DNA]</scope>
    <source>
        <tissue evidence="9">Whole larvae</tissue>
    </source>
</reference>
<dbReference type="SUPFAM" id="SSF53254">
    <property type="entry name" value="Phosphoglycerate mutase-like"/>
    <property type="match status" value="1"/>
</dbReference>
<dbReference type="PANTHER" id="PTHR11567">
    <property type="entry name" value="ACID PHOSPHATASE-RELATED"/>
    <property type="match status" value="1"/>
</dbReference>
<dbReference type="SMR" id="A0A0M3QYK3"/>
<proteinExistence type="inferred from homology"/>